<reference evidence="1 2" key="1">
    <citation type="journal article" date="2014" name="BMC Genomics">
        <title>Genome sequencing of four Aureobasidium pullulans varieties: biotechnological potential, stress tolerance, and description of new species.</title>
        <authorList>
            <person name="Gostin Ar C."/>
            <person name="Ohm R.A."/>
            <person name="Kogej T."/>
            <person name="Sonjak S."/>
            <person name="Turk M."/>
            <person name="Zajc J."/>
            <person name="Zalar P."/>
            <person name="Grube M."/>
            <person name="Sun H."/>
            <person name="Han J."/>
            <person name="Sharma A."/>
            <person name="Chiniquy J."/>
            <person name="Ngan C.Y."/>
            <person name="Lipzen A."/>
            <person name="Barry K."/>
            <person name="Grigoriev I.V."/>
            <person name="Gunde-Cimerman N."/>
        </authorList>
    </citation>
    <scope>NUCLEOTIDE SEQUENCE [LARGE SCALE GENOMIC DNA]</scope>
    <source>
        <strain evidence="1 2">EXF-150</strain>
    </source>
</reference>
<protein>
    <submittedName>
        <fullName evidence="1">Uncharacterized protein</fullName>
    </submittedName>
</protein>
<name>A0A074XTQ9_AURPU</name>
<dbReference type="HOGENOM" id="CLU_2542207_0_0_1"/>
<dbReference type="Proteomes" id="UP000030706">
    <property type="component" value="Unassembled WGS sequence"/>
</dbReference>
<organism evidence="1 2">
    <name type="scientific">Aureobasidium pullulans EXF-150</name>
    <dbReference type="NCBI Taxonomy" id="1043002"/>
    <lineage>
        <taxon>Eukaryota</taxon>
        <taxon>Fungi</taxon>
        <taxon>Dikarya</taxon>
        <taxon>Ascomycota</taxon>
        <taxon>Pezizomycotina</taxon>
        <taxon>Dothideomycetes</taxon>
        <taxon>Dothideomycetidae</taxon>
        <taxon>Dothideales</taxon>
        <taxon>Saccotheciaceae</taxon>
        <taxon>Aureobasidium</taxon>
    </lineage>
</organism>
<dbReference type="GeneID" id="40745743"/>
<dbReference type="RefSeq" id="XP_029765165.1">
    <property type="nucleotide sequence ID" value="XM_029903437.1"/>
</dbReference>
<gene>
    <name evidence="1" type="ORF">M438DRAFT_331829</name>
</gene>
<sequence>MMDYANQILENLYIAVPKYQKARVTTILKDRRWWAILWSWDNRVLMSTNESRDAAEGAMRFLLETTSEWVYEKTQKMRVELNE</sequence>
<evidence type="ECO:0000313" key="1">
    <source>
        <dbReference type="EMBL" id="KEQ88978.1"/>
    </source>
</evidence>
<evidence type="ECO:0000313" key="2">
    <source>
        <dbReference type="Proteomes" id="UP000030706"/>
    </source>
</evidence>
<dbReference type="EMBL" id="KL584975">
    <property type="protein sequence ID" value="KEQ88978.1"/>
    <property type="molecule type" value="Genomic_DNA"/>
</dbReference>
<keyword evidence="2" id="KW-1185">Reference proteome</keyword>
<accession>A0A074XTQ9</accession>
<proteinExistence type="predicted"/>
<dbReference type="AlphaFoldDB" id="A0A074XTQ9"/>